<keyword evidence="3 10" id="KW-0813">Transport</keyword>
<dbReference type="GO" id="GO:0015627">
    <property type="term" value="C:type II protein secretion system complex"/>
    <property type="evidence" value="ECO:0007669"/>
    <property type="project" value="InterPro"/>
</dbReference>
<feature type="transmembrane region" description="Helical" evidence="11">
    <location>
        <begin position="264"/>
        <end position="284"/>
    </location>
</feature>
<evidence type="ECO:0000256" key="7">
    <source>
        <dbReference type="ARBA" id="ARBA00022927"/>
    </source>
</evidence>
<comment type="caution">
    <text evidence="14">The sequence shown here is derived from an EMBL/GenBank/DDBJ whole genome shotgun (WGS) entry which is preliminary data.</text>
</comment>
<evidence type="ECO:0000259" key="13">
    <source>
        <dbReference type="Pfam" id="PF12693"/>
    </source>
</evidence>
<keyword evidence="7 10" id="KW-0653">Protein transport</keyword>
<evidence type="ECO:0000256" key="9">
    <source>
        <dbReference type="ARBA" id="ARBA00023136"/>
    </source>
</evidence>
<keyword evidence="4" id="KW-1003">Cell membrane</keyword>
<evidence type="ECO:0000259" key="12">
    <source>
        <dbReference type="Pfam" id="PF05134"/>
    </source>
</evidence>
<dbReference type="PIRSF" id="PIRSF015761">
    <property type="entry name" value="Protein_L"/>
    <property type="match status" value="1"/>
</dbReference>
<keyword evidence="8 11" id="KW-1133">Transmembrane helix</keyword>
<evidence type="ECO:0000256" key="11">
    <source>
        <dbReference type="SAM" id="Phobius"/>
    </source>
</evidence>
<evidence type="ECO:0000256" key="1">
    <source>
        <dbReference type="ARBA" id="ARBA00004377"/>
    </source>
</evidence>
<accession>A0A4U1BQG4</accession>
<comment type="similarity">
    <text evidence="2 10">Belongs to the GSP L family.</text>
</comment>
<comment type="subcellular location">
    <subcellularLocation>
        <location evidence="1">Cell inner membrane</location>
        <topology evidence="1">Single-pass membrane protein</topology>
    </subcellularLocation>
</comment>
<gene>
    <name evidence="14" type="primary">gspL</name>
    <name evidence="14" type="ORF">FCL42_08375</name>
</gene>
<dbReference type="GO" id="GO:0015628">
    <property type="term" value="P:protein secretion by the type II secretion system"/>
    <property type="evidence" value="ECO:0007669"/>
    <property type="project" value="InterPro"/>
</dbReference>
<evidence type="ECO:0000256" key="10">
    <source>
        <dbReference type="PIRNR" id="PIRNR015761"/>
    </source>
</evidence>
<dbReference type="AlphaFoldDB" id="A0A4U1BQG4"/>
<evidence type="ECO:0000256" key="5">
    <source>
        <dbReference type="ARBA" id="ARBA00022519"/>
    </source>
</evidence>
<dbReference type="OrthoDB" id="7011844at2"/>
<dbReference type="Pfam" id="PF05134">
    <property type="entry name" value="T2SSL"/>
    <property type="match status" value="1"/>
</dbReference>
<dbReference type="Gene3D" id="3.30.1360.100">
    <property type="entry name" value="General secretion pathway protein M, EpsM"/>
    <property type="match status" value="1"/>
</dbReference>
<evidence type="ECO:0000313" key="14">
    <source>
        <dbReference type="EMBL" id="TKB56220.1"/>
    </source>
</evidence>
<dbReference type="InterPro" id="IPR007812">
    <property type="entry name" value="T2SS_protein-GspL"/>
</dbReference>
<dbReference type="Gene3D" id="3.30.420.380">
    <property type="match status" value="1"/>
</dbReference>
<dbReference type="InterPro" id="IPR043129">
    <property type="entry name" value="ATPase_NBD"/>
</dbReference>
<feature type="domain" description="GspL periplasmic" evidence="13">
    <location>
        <begin position="262"/>
        <end position="417"/>
    </location>
</feature>
<proteinExistence type="inferred from homology"/>
<feature type="domain" description="GspL cytoplasmic actin-ATPase-like" evidence="12">
    <location>
        <begin position="28"/>
        <end position="257"/>
    </location>
</feature>
<dbReference type="Pfam" id="PF12693">
    <property type="entry name" value="GspL_C"/>
    <property type="match status" value="1"/>
</dbReference>
<dbReference type="Proteomes" id="UP000305675">
    <property type="component" value="Unassembled WGS sequence"/>
</dbReference>
<keyword evidence="5" id="KW-0997">Cell inner membrane</keyword>
<dbReference type="GO" id="GO:0009276">
    <property type="term" value="C:Gram-negative-bacterium-type cell wall"/>
    <property type="evidence" value="ECO:0007669"/>
    <property type="project" value="InterPro"/>
</dbReference>
<evidence type="ECO:0000256" key="2">
    <source>
        <dbReference type="ARBA" id="ARBA00005318"/>
    </source>
</evidence>
<dbReference type="InterPro" id="IPR025691">
    <property type="entry name" value="GspL_pp_dom"/>
</dbReference>
<evidence type="ECO:0000256" key="3">
    <source>
        <dbReference type="ARBA" id="ARBA00022448"/>
    </source>
</evidence>
<evidence type="ECO:0000313" key="15">
    <source>
        <dbReference type="Proteomes" id="UP000305675"/>
    </source>
</evidence>
<dbReference type="CDD" id="cd24017">
    <property type="entry name" value="ASKHA_T2SSL_N"/>
    <property type="match status" value="1"/>
</dbReference>
<evidence type="ECO:0000256" key="4">
    <source>
        <dbReference type="ARBA" id="ARBA00022475"/>
    </source>
</evidence>
<keyword evidence="15" id="KW-1185">Reference proteome</keyword>
<evidence type="ECO:0000256" key="8">
    <source>
        <dbReference type="ARBA" id="ARBA00022989"/>
    </source>
</evidence>
<keyword evidence="6 11" id="KW-0812">Transmembrane</keyword>
<evidence type="ECO:0000256" key="6">
    <source>
        <dbReference type="ARBA" id="ARBA00022692"/>
    </source>
</evidence>
<dbReference type="InterPro" id="IPR024230">
    <property type="entry name" value="GspL_cyto_dom"/>
</dbReference>
<dbReference type="Gene3D" id="3.30.420.370">
    <property type="match status" value="1"/>
</dbReference>
<dbReference type="EMBL" id="SWCJ01000004">
    <property type="protein sequence ID" value="TKB56220.1"/>
    <property type="molecule type" value="Genomic_DNA"/>
</dbReference>
<dbReference type="NCBIfam" id="TIGR01709">
    <property type="entry name" value="typeII_sec_gspL"/>
    <property type="match status" value="1"/>
</dbReference>
<dbReference type="GO" id="GO:0005886">
    <property type="term" value="C:plasma membrane"/>
    <property type="evidence" value="ECO:0007669"/>
    <property type="project" value="UniProtKB-SubCell"/>
</dbReference>
<name>A0A4U1BQG4_9GAMM</name>
<protein>
    <recommendedName>
        <fullName evidence="10">Type II secretion system protein L</fullName>
        <shortName evidence="10">T2SS protein L</shortName>
    </recommendedName>
</protein>
<organism evidence="14 15">
    <name type="scientific">Ferrimonas aestuarii</name>
    <dbReference type="NCBI Taxonomy" id="2569539"/>
    <lineage>
        <taxon>Bacteria</taxon>
        <taxon>Pseudomonadati</taxon>
        <taxon>Pseudomonadota</taxon>
        <taxon>Gammaproteobacteria</taxon>
        <taxon>Alteromonadales</taxon>
        <taxon>Ferrimonadaceae</taxon>
        <taxon>Ferrimonas</taxon>
    </lineage>
</organism>
<sequence>MDFTTVGQQSVCDPNPAVWRPTVSERVVVRLGEHADAPISWITWSQEQQSVISSGVLADAAALSSLKERAGGRPVHVLVDSSALTLTQVMLPAKMARQGIKGLPFMLEEELAQDVEQLHFVTAERSGDDLGVAVVSHQQMQTWQQWLADAGLQADQIVPDVMAMPIPAGLDGAVMQLEQQWLCRFGLTGSSVDSDWMPLVCADQAQSEITLANYTPIELEIDNISWQQQQLELPMQILAQGLSQSRCNLLSGPYAPKREYGKAWGIWGKVAILAGVALLMTLVFQGARWVQLDKERQQLRAQSDAIYKKLFPNERANKALHPKQLLASKLRSMGGSGEQGQLLTLLEKLQPSFAAIPELKPESLRFNADRNELRMQLKAANFAQFEQFQKLAGAEFQVETGAMNNEEQGVSGSVTVKVK</sequence>
<dbReference type="SUPFAM" id="SSF53067">
    <property type="entry name" value="Actin-like ATPase domain"/>
    <property type="match status" value="2"/>
</dbReference>
<reference evidence="14 15" key="1">
    <citation type="submission" date="2019-04" db="EMBL/GenBank/DDBJ databases">
        <authorList>
            <person name="Hwang J.C."/>
        </authorList>
    </citation>
    <scope>NUCLEOTIDE SEQUENCE [LARGE SCALE GENOMIC DNA]</scope>
    <source>
        <strain evidence="14 15">IMCC35002</strain>
    </source>
</reference>
<keyword evidence="9 11" id="KW-0472">Membrane</keyword>
<comment type="function">
    <text evidence="10">Inner membrane component of the type II secretion system required for the energy-dependent secretion of extracellular factors such as proteases and toxins from the periplasm.</text>
</comment>